<evidence type="ECO:0000256" key="2">
    <source>
        <dbReference type="ARBA" id="ARBA00022692"/>
    </source>
</evidence>
<feature type="transmembrane region" description="Helical" evidence="5">
    <location>
        <begin position="20"/>
        <end position="40"/>
    </location>
</feature>
<dbReference type="GO" id="GO:0005886">
    <property type="term" value="C:plasma membrane"/>
    <property type="evidence" value="ECO:0007669"/>
    <property type="project" value="TreeGrafter"/>
</dbReference>
<feature type="transmembrane region" description="Helical" evidence="5">
    <location>
        <begin position="126"/>
        <end position="149"/>
    </location>
</feature>
<comment type="caution">
    <text evidence="6">The sequence shown here is derived from an EMBL/GenBank/DDBJ whole genome shotgun (WGS) entry which is preliminary data.</text>
</comment>
<dbReference type="EMBL" id="JAFIQS010000008">
    <property type="protein sequence ID" value="KAG5166768.1"/>
    <property type="molecule type" value="Genomic_DNA"/>
</dbReference>
<dbReference type="GO" id="GO:0000324">
    <property type="term" value="C:fungal-type vacuole"/>
    <property type="evidence" value="ECO:0007669"/>
    <property type="project" value="TreeGrafter"/>
</dbReference>
<keyword evidence="4 5" id="KW-0472">Membrane</keyword>
<gene>
    <name evidence="6" type="ORF">JR316_008858</name>
</gene>
<evidence type="ECO:0000256" key="5">
    <source>
        <dbReference type="SAM" id="Phobius"/>
    </source>
</evidence>
<accession>A0A8H7XW50</accession>
<reference evidence="6" key="1">
    <citation type="submission" date="2021-02" db="EMBL/GenBank/DDBJ databases">
        <title>Psilocybe cubensis genome.</title>
        <authorList>
            <person name="Mckernan K.J."/>
            <person name="Crawford S."/>
            <person name="Trippe A."/>
            <person name="Kane L.T."/>
            <person name="Mclaughlin S."/>
        </authorList>
    </citation>
    <scope>NUCLEOTIDE SEQUENCE [LARGE SCALE GENOMIC DNA]</scope>
    <source>
        <strain evidence="6">MGC-MH-2018</strain>
    </source>
</reference>
<evidence type="ECO:0000256" key="1">
    <source>
        <dbReference type="ARBA" id="ARBA00004141"/>
    </source>
</evidence>
<feature type="transmembrane region" description="Helical" evidence="5">
    <location>
        <begin position="86"/>
        <end position="106"/>
    </location>
</feature>
<evidence type="ECO:0000256" key="3">
    <source>
        <dbReference type="ARBA" id="ARBA00022989"/>
    </source>
</evidence>
<protein>
    <recommendedName>
        <fullName evidence="7">RTA1-domain-containing protein</fullName>
    </recommendedName>
</protein>
<feature type="transmembrane region" description="Helical" evidence="5">
    <location>
        <begin position="257"/>
        <end position="276"/>
    </location>
</feature>
<dbReference type="Pfam" id="PF04479">
    <property type="entry name" value="RTA1"/>
    <property type="match status" value="1"/>
</dbReference>
<keyword evidence="3 5" id="KW-1133">Transmembrane helix</keyword>
<organism evidence="6">
    <name type="scientific">Psilocybe cubensis</name>
    <name type="common">Psychedelic mushroom</name>
    <name type="synonym">Stropharia cubensis</name>
    <dbReference type="NCBI Taxonomy" id="181762"/>
    <lineage>
        <taxon>Eukaryota</taxon>
        <taxon>Fungi</taxon>
        <taxon>Dikarya</taxon>
        <taxon>Basidiomycota</taxon>
        <taxon>Agaricomycotina</taxon>
        <taxon>Agaricomycetes</taxon>
        <taxon>Agaricomycetidae</taxon>
        <taxon>Agaricales</taxon>
        <taxon>Agaricineae</taxon>
        <taxon>Strophariaceae</taxon>
        <taxon>Psilocybe</taxon>
    </lineage>
</organism>
<proteinExistence type="predicted"/>
<dbReference type="PANTHER" id="PTHR31465">
    <property type="entry name" value="PROTEIN RTA1-RELATED"/>
    <property type="match status" value="1"/>
</dbReference>
<feature type="transmembrane region" description="Helical" evidence="5">
    <location>
        <begin position="161"/>
        <end position="185"/>
    </location>
</feature>
<sequence length="295" mass="32790">MSATEPAEPHARTDDALYGYIPSKAATIIFVSLFLVSTVIHCVQAIKYRKWYLIYTAGVCGMLEFAGWIGRLWSAFSPQSMTAYKLQATCLVFAPTPLLAATFVIFGQIIKRLGPSFSRLQPKRFVFCTCDVLALVVQGGGGGIAASATDNPSQIDLGSRIMLVGIVVQLVVIIGFSVLAAEFLIRFYKNMPFQGRSDESMRKLLNTEVKSRMTPNIKLILYGVLLSTVFFLVRSIYRVIELSEGWEGPVMRTQMYFNIMDGLMIVLAMYTVNVFHPGRYLATDSKDTELQNIGD</sequence>
<dbReference type="PANTHER" id="PTHR31465:SF9">
    <property type="entry name" value="SPHINGOID LONG-CHAIN BASE TRANSPORTER RSB1"/>
    <property type="match status" value="1"/>
</dbReference>
<name>A0A8H7XW50_PSICU</name>
<dbReference type="InterPro" id="IPR007568">
    <property type="entry name" value="RTA1"/>
</dbReference>
<evidence type="ECO:0000313" key="6">
    <source>
        <dbReference type="EMBL" id="KAG5166768.1"/>
    </source>
</evidence>
<feature type="transmembrane region" description="Helical" evidence="5">
    <location>
        <begin position="52"/>
        <end position="74"/>
    </location>
</feature>
<evidence type="ECO:0000256" key="4">
    <source>
        <dbReference type="ARBA" id="ARBA00023136"/>
    </source>
</evidence>
<keyword evidence="2 5" id="KW-0812">Transmembrane</keyword>
<feature type="transmembrane region" description="Helical" evidence="5">
    <location>
        <begin position="219"/>
        <end position="237"/>
    </location>
</feature>
<dbReference type="AlphaFoldDB" id="A0A8H7XW50"/>
<comment type="subcellular location">
    <subcellularLocation>
        <location evidence="1">Membrane</location>
        <topology evidence="1">Multi-pass membrane protein</topology>
    </subcellularLocation>
</comment>
<evidence type="ECO:0008006" key="7">
    <source>
        <dbReference type="Google" id="ProtNLM"/>
    </source>
</evidence>